<name>A0A3A3GC28_PANTH</name>
<gene>
    <name evidence="1" type="ORF">DQX05_27540</name>
</gene>
<dbReference type="EMBL" id="QYZD01000046">
    <property type="protein sequence ID" value="RJG17779.1"/>
    <property type="molecule type" value="Genomic_DNA"/>
</dbReference>
<organism evidence="1 2">
    <name type="scientific">Paenibacillus thiaminolyticus</name>
    <name type="common">Bacillus thiaminolyticus</name>
    <dbReference type="NCBI Taxonomy" id="49283"/>
    <lineage>
        <taxon>Bacteria</taxon>
        <taxon>Bacillati</taxon>
        <taxon>Bacillota</taxon>
        <taxon>Bacilli</taxon>
        <taxon>Bacillales</taxon>
        <taxon>Paenibacillaceae</taxon>
        <taxon>Paenibacillus</taxon>
    </lineage>
</organism>
<protein>
    <submittedName>
        <fullName evidence="1">Uncharacterized protein</fullName>
    </submittedName>
</protein>
<sequence>MVSQITINGVTVEVDSFVASKEKNEYTNRELTKIEVKFYSNTDRDNIQLRVEMTQQVHLPKYKALTCIILGRFSDHPTLRCL</sequence>
<evidence type="ECO:0000313" key="1">
    <source>
        <dbReference type="EMBL" id="RJG17779.1"/>
    </source>
</evidence>
<reference evidence="1 2" key="1">
    <citation type="submission" date="2018-09" db="EMBL/GenBank/DDBJ databases">
        <title>Paenibacillus SK2017-BO5.</title>
        <authorList>
            <person name="Piskunova J.V."/>
            <person name="Dubiley S.A."/>
            <person name="Severinov K.V."/>
        </authorList>
    </citation>
    <scope>NUCLEOTIDE SEQUENCE [LARGE SCALE GENOMIC DNA]</scope>
    <source>
        <strain evidence="1 2">BO5</strain>
    </source>
</reference>
<comment type="caution">
    <text evidence="1">The sequence shown here is derived from an EMBL/GenBank/DDBJ whole genome shotgun (WGS) entry which is preliminary data.</text>
</comment>
<dbReference type="Proteomes" id="UP000266177">
    <property type="component" value="Unassembled WGS sequence"/>
</dbReference>
<dbReference type="AlphaFoldDB" id="A0A3A3GC28"/>
<accession>A0A3A3GC28</accession>
<evidence type="ECO:0000313" key="2">
    <source>
        <dbReference type="Proteomes" id="UP000266177"/>
    </source>
</evidence>
<proteinExistence type="predicted"/>